<evidence type="ECO:0000313" key="2">
    <source>
        <dbReference type="Proteomes" id="UP001241092"/>
    </source>
</evidence>
<dbReference type="EMBL" id="AP027452">
    <property type="protein sequence ID" value="BDY32019.1"/>
    <property type="molecule type" value="Genomic_DNA"/>
</dbReference>
<reference evidence="1" key="1">
    <citation type="submission" date="2023-03" db="EMBL/GenBank/DDBJ databases">
        <title>Draft genome sequence of a Mycolicibacterium mageritense strain H4_3_1 isolated from a hybrid biological-inorganic system reactor.</title>
        <authorList>
            <person name="Feng X."/>
            <person name="Kazama D."/>
            <person name="Sato K."/>
            <person name="Kobayashi H."/>
        </authorList>
    </citation>
    <scope>NUCLEOTIDE SEQUENCE</scope>
    <source>
        <strain evidence="1">H4_3_1</strain>
    </source>
</reference>
<accession>A0AAI8XNT3</accession>
<dbReference type="AlphaFoldDB" id="A0AAI8XNT3"/>
<name>A0AAI8XNT3_MYCME</name>
<proteinExistence type="predicted"/>
<organism evidence="1 2">
    <name type="scientific">Mycolicibacterium mageritense</name>
    <name type="common">Mycobacterium mageritense</name>
    <dbReference type="NCBI Taxonomy" id="53462"/>
    <lineage>
        <taxon>Bacteria</taxon>
        <taxon>Bacillati</taxon>
        <taxon>Actinomycetota</taxon>
        <taxon>Actinomycetes</taxon>
        <taxon>Mycobacteriales</taxon>
        <taxon>Mycobacteriaceae</taxon>
        <taxon>Mycolicibacterium</taxon>
    </lineage>
</organism>
<gene>
    <name evidence="1" type="ORF">hbim_05981</name>
</gene>
<dbReference type="Proteomes" id="UP001241092">
    <property type="component" value="Chromosome"/>
</dbReference>
<dbReference type="RefSeq" id="WP_276821522.1">
    <property type="nucleotide sequence ID" value="NZ_AP027452.1"/>
</dbReference>
<protein>
    <submittedName>
        <fullName evidence="1">Uncharacterized protein</fullName>
    </submittedName>
</protein>
<evidence type="ECO:0000313" key="1">
    <source>
        <dbReference type="EMBL" id="BDY32019.1"/>
    </source>
</evidence>
<dbReference type="Gene3D" id="2.120.10.70">
    <property type="entry name" value="Fucose-specific lectin"/>
    <property type="match status" value="1"/>
</dbReference>
<dbReference type="SUPFAM" id="SSF89372">
    <property type="entry name" value="Fucose-specific lectin"/>
    <property type="match status" value="1"/>
</dbReference>
<sequence length="504" mass="52981">MEFIELAVRIHLDHFDAPRGADPDAWFVIAKADGTACAPSPQPTATVAVHAAVTARPGYAKPSVGIFATTLRGPTGPVLAHTRFATLVFAVAALDHGANARRDIDVVRSRVIAESKRRLGNELRDIAQEVLGGSIPSLAEVRKRLDSQFDADEFTSVVDDVGRGLVSRNVDTVLTFPDLLAHAIDGVPIDVPLRRVDGKVRSRLTGVVERTDIHEPPTIGLACLGDGRLRICGRSAGKRAFTHERSATGVWGSASALGDTALSSGVTVATGTDGARTYAVARGLDRAIRIKLPDSGDSWDRLPGGKFATGAGVACSADGSRVYVAATAEDGNVHATIGFDGGARWTDWMPTGVRSIASPALACSADGATLFLATLGEDRRLYESVVDTRQSDLRPTAGTRIGSLRFRSAPGCACSGDGARRWIGAVGDDGQLRVGGPGRAGWSELGEVISAPALACSTDGKRLHVAAIDKALRLRHRSSTDGGAGWPKPHGVSWEVLRENAAWF</sequence>